<dbReference type="Proteomes" id="UP000735302">
    <property type="component" value="Unassembled WGS sequence"/>
</dbReference>
<evidence type="ECO:0000313" key="1">
    <source>
        <dbReference type="EMBL" id="GFN98112.1"/>
    </source>
</evidence>
<gene>
    <name evidence="1" type="ORF">PoB_002461800</name>
</gene>
<organism evidence="1 2">
    <name type="scientific">Plakobranchus ocellatus</name>
    <dbReference type="NCBI Taxonomy" id="259542"/>
    <lineage>
        <taxon>Eukaryota</taxon>
        <taxon>Metazoa</taxon>
        <taxon>Spiralia</taxon>
        <taxon>Lophotrochozoa</taxon>
        <taxon>Mollusca</taxon>
        <taxon>Gastropoda</taxon>
        <taxon>Heterobranchia</taxon>
        <taxon>Euthyneura</taxon>
        <taxon>Panpulmonata</taxon>
        <taxon>Sacoglossa</taxon>
        <taxon>Placobranchoidea</taxon>
        <taxon>Plakobranchidae</taxon>
        <taxon>Plakobranchus</taxon>
    </lineage>
</organism>
<name>A0AAV3ZUK1_9GAST</name>
<keyword evidence="2" id="KW-1185">Reference proteome</keyword>
<dbReference type="AlphaFoldDB" id="A0AAV3ZUK1"/>
<evidence type="ECO:0000313" key="2">
    <source>
        <dbReference type="Proteomes" id="UP000735302"/>
    </source>
</evidence>
<protein>
    <submittedName>
        <fullName evidence="1">Uncharacterized protein</fullName>
    </submittedName>
</protein>
<sequence>MCFTCQSLKFTPPFTVIDIVRLPSFSAAFKFHSVLVIEETHFSRSPQSIKVHLGSDMKKISLYRDRDLSLRHHPMLDLETGHSFPRNFISMYRDIYYACILLFT</sequence>
<accession>A0AAV3ZUK1</accession>
<comment type="caution">
    <text evidence="1">The sequence shown here is derived from an EMBL/GenBank/DDBJ whole genome shotgun (WGS) entry which is preliminary data.</text>
</comment>
<proteinExistence type="predicted"/>
<dbReference type="EMBL" id="BLXT01002832">
    <property type="protein sequence ID" value="GFN98112.1"/>
    <property type="molecule type" value="Genomic_DNA"/>
</dbReference>
<reference evidence="1 2" key="1">
    <citation type="journal article" date="2021" name="Elife">
        <title>Chloroplast acquisition without the gene transfer in kleptoplastic sea slugs, Plakobranchus ocellatus.</title>
        <authorList>
            <person name="Maeda T."/>
            <person name="Takahashi S."/>
            <person name="Yoshida T."/>
            <person name="Shimamura S."/>
            <person name="Takaki Y."/>
            <person name="Nagai Y."/>
            <person name="Toyoda A."/>
            <person name="Suzuki Y."/>
            <person name="Arimoto A."/>
            <person name="Ishii H."/>
            <person name="Satoh N."/>
            <person name="Nishiyama T."/>
            <person name="Hasebe M."/>
            <person name="Maruyama T."/>
            <person name="Minagawa J."/>
            <person name="Obokata J."/>
            <person name="Shigenobu S."/>
        </authorList>
    </citation>
    <scope>NUCLEOTIDE SEQUENCE [LARGE SCALE GENOMIC DNA]</scope>
</reference>